<dbReference type="Proteomes" id="UP000214646">
    <property type="component" value="Unassembled WGS sequence"/>
</dbReference>
<dbReference type="InterPro" id="IPR022853">
    <property type="entry name" value="FloA"/>
</dbReference>
<evidence type="ECO:0000313" key="7">
    <source>
        <dbReference type="Proteomes" id="UP000214646"/>
    </source>
</evidence>
<evidence type="ECO:0000256" key="1">
    <source>
        <dbReference type="ARBA" id="ARBA00022475"/>
    </source>
</evidence>
<feature type="transmembrane region" description="Helical" evidence="5">
    <location>
        <begin position="27"/>
        <end position="51"/>
    </location>
</feature>
<evidence type="ECO:0000256" key="5">
    <source>
        <dbReference type="HAMAP-Rule" id="MF_01562"/>
    </source>
</evidence>
<reference evidence="7" key="1">
    <citation type="submission" date="2017-06" db="EMBL/GenBank/DDBJ databases">
        <title>Genome analysis of Fimbriiglobus ruber SP5, the first member of the order Planctomycetales with confirmed chitinolytic capability.</title>
        <authorList>
            <person name="Ravin N.V."/>
            <person name="Rakitin A.L."/>
            <person name="Ivanova A.A."/>
            <person name="Beletsky A.V."/>
            <person name="Kulichevskaya I.S."/>
            <person name="Mardanov A.V."/>
            <person name="Dedysh S.N."/>
        </authorList>
    </citation>
    <scope>NUCLEOTIDE SEQUENCE [LARGE SCALE GENOMIC DNA]</scope>
    <source>
        <strain evidence="7">SP5</strain>
    </source>
</reference>
<evidence type="ECO:0000256" key="3">
    <source>
        <dbReference type="ARBA" id="ARBA00022989"/>
    </source>
</evidence>
<comment type="subunit">
    <text evidence="5">Homooligomerizes.</text>
</comment>
<comment type="function">
    <text evidence="5">Found in functional membrane microdomains (FMM) that may be equivalent to eukaryotic membrane rafts FMMs are highly dynamic and increase in number as cells age. Flotillins are thought to be important factors in membrane fluidity.</text>
</comment>
<dbReference type="HAMAP" id="MF_01562">
    <property type="entry name" value="FloA"/>
    <property type="match status" value="1"/>
</dbReference>
<keyword evidence="2 5" id="KW-0812">Transmembrane</keyword>
<keyword evidence="3 5" id="KW-1133">Transmembrane helix</keyword>
<comment type="caution">
    <text evidence="6">The sequence shown here is derived from an EMBL/GenBank/DDBJ whole genome shotgun (WGS) entry which is preliminary data.</text>
</comment>
<comment type="caution">
    <text evidence="5">Lacks conserved residue(s) required for the propagation of feature annotation.</text>
</comment>
<accession>A0A225D9C5</accession>
<evidence type="ECO:0000256" key="2">
    <source>
        <dbReference type="ARBA" id="ARBA00022692"/>
    </source>
</evidence>
<dbReference type="GO" id="GO:0005886">
    <property type="term" value="C:plasma membrane"/>
    <property type="evidence" value="ECO:0007669"/>
    <property type="project" value="UniProtKB-SubCell"/>
</dbReference>
<name>A0A225D9C5_9BACT</name>
<dbReference type="Pfam" id="PF12127">
    <property type="entry name" value="FloA"/>
    <property type="match status" value="1"/>
</dbReference>
<evidence type="ECO:0000313" key="6">
    <source>
        <dbReference type="EMBL" id="OWK38062.1"/>
    </source>
</evidence>
<evidence type="ECO:0000256" key="4">
    <source>
        <dbReference type="ARBA" id="ARBA00023136"/>
    </source>
</evidence>
<dbReference type="EMBL" id="NIDE01000014">
    <property type="protein sequence ID" value="OWK38062.1"/>
    <property type="molecule type" value="Genomic_DNA"/>
</dbReference>
<sequence>MNLFAALALFGDNKADAVKPPLAPLDIVWIVVAAVAALVFLIFLFVFFSFIRLWIQSLLTGANISIFNLVGMKLRKVNYEMLVNQKIALVQAGVRVTTEDLESHFLAGGKVPRTAAAVIAAHKAGLDLPWKTAAAIDLAGRDVLEAVRTSVNPKVIDCPDPAKGKQFLDAVCKNGIQLLAKARVTVRTKLERLVGGATEETIIARVGEGIVKAIGSAHDHKEILANPGLISQTVLHSGLDAQTAFEIVSIDIANLEPGDNIGAKLAADQATTDLRVAQAEAEKRRAAAVAREQEMQALVQENRAKVVLAEAEIPQAIAAAFREGKLGIMEYYNMRNLQADTTMRNNIAGMTGGQATDGSGRSGS</sequence>
<comment type="similarity">
    <text evidence="5">Belongs to the flotillin-like FloA family.</text>
</comment>
<dbReference type="NCBIfam" id="NF010186">
    <property type="entry name" value="PRK13665.1"/>
    <property type="match status" value="1"/>
</dbReference>
<keyword evidence="1 5" id="KW-1003">Cell membrane</keyword>
<comment type="subcellular location">
    <subcellularLocation>
        <location evidence="5">Cell membrane</location>
        <topology evidence="5">Single-pass membrane protein</topology>
    </subcellularLocation>
    <subcellularLocation>
        <location evidence="5">Membrane raft</location>
        <topology evidence="5">Single-pass membrane protein</topology>
    </subcellularLocation>
</comment>
<dbReference type="AlphaFoldDB" id="A0A225D9C5"/>
<gene>
    <name evidence="5" type="primary">floA</name>
    <name evidence="6" type="ORF">FRUB_07182</name>
</gene>
<dbReference type="GO" id="GO:0045121">
    <property type="term" value="C:membrane raft"/>
    <property type="evidence" value="ECO:0007669"/>
    <property type="project" value="UniProtKB-SubCell"/>
</dbReference>
<protein>
    <recommendedName>
        <fullName evidence="5">Flotillin-like protein FloA</fullName>
    </recommendedName>
</protein>
<keyword evidence="7" id="KW-1185">Reference proteome</keyword>
<organism evidence="6 7">
    <name type="scientific">Fimbriiglobus ruber</name>
    <dbReference type="NCBI Taxonomy" id="1908690"/>
    <lineage>
        <taxon>Bacteria</taxon>
        <taxon>Pseudomonadati</taxon>
        <taxon>Planctomycetota</taxon>
        <taxon>Planctomycetia</taxon>
        <taxon>Gemmatales</taxon>
        <taxon>Gemmataceae</taxon>
        <taxon>Fimbriiglobus</taxon>
    </lineage>
</organism>
<proteinExistence type="inferred from homology"/>
<keyword evidence="4 5" id="KW-0472">Membrane</keyword>